<evidence type="ECO:0000313" key="2">
    <source>
        <dbReference type="Proteomes" id="UP001271792"/>
    </source>
</evidence>
<dbReference type="EMBL" id="JAXAVV010000001">
    <property type="protein sequence ID" value="MDX8048306.1"/>
    <property type="molecule type" value="Genomic_DNA"/>
</dbReference>
<comment type="caution">
    <text evidence="1">The sequence shown here is derived from an EMBL/GenBank/DDBJ whole genome shotgun (WGS) entry which is preliminary data.</text>
</comment>
<protein>
    <submittedName>
        <fullName evidence="1">Uncharacterized protein</fullName>
    </submittedName>
</protein>
<accession>A0ABU4TJ62</accession>
<dbReference type="RefSeq" id="WP_319982417.1">
    <property type="nucleotide sequence ID" value="NZ_JAXAVV010000001.1"/>
</dbReference>
<sequence length="230" mass="26685">MKLGGARWRTLISTVRLGRDEYRVVRPAKPLKHAPMYDTYDAYRGVQVIVDKAAALELAVAWEFAMRSPRTLVYLPLRETEWDCRGVGDGEEPLLDLVLMHHSLGFPPSRWKEVRARLGPGRPHTVHSRGFPPLDDLLTPDHQPLRRAYREVVRHHFAADTLFLTGSWKAFALNGDEWRRLVEDGPRHMHENPGDHCCAEIKVERDWDWLHVVYCDEHRVSANTDRWVCV</sequence>
<organism evidence="1 2">
    <name type="scientific">Lentzea kristufekii</name>
    <dbReference type="NCBI Taxonomy" id="3095430"/>
    <lineage>
        <taxon>Bacteria</taxon>
        <taxon>Bacillati</taxon>
        <taxon>Actinomycetota</taxon>
        <taxon>Actinomycetes</taxon>
        <taxon>Pseudonocardiales</taxon>
        <taxon>Pseudonocardiaceae</taxon>
        <taxon>Lentzea</taxon>
    </lineage>
</organism>
<keyword evidence="2" id="KW-1185">Reference proteome</keyword>
<name>A0ABU4TJ62_9PSEU</name>
<proteinExistence type="predicted"/>
<gene>
    <name evidence="1" type="ORF">SK571_02820</name>
</gene>
<evidence type="ECO:0000313" key="1">
    <source>
        <dbReference type="EMBL" id="MDX8048306.1"/>
    </source>
</evidence>
<dbReference type="Proteomes" id="UP001271792">
    <property type="component" value="Unassembled WGS sequence"/>
</dbReference>
<reference evidence="1 2" key="2">
    <citation type="submission" date="2023-11" db="EMBL/GenBank/DDBJ databases">
        <authorList>
            <person name="Lara A.C."/>
            <person name="Chronakova A."/>
        </authorList>
    </citation>
    <scope>NUCLEOTIDE SEQUENCE [LARGE SCALE GENOMIC DNA]</scope>
    <source>
        <strain evidence="1 2">BCCO 10_0798</strain>
    </source>
</reference>
<reference evidence="1 2" key="1">
    <citation type="submission" date="2023-11" db="EMBL/GenBank/DDBJ databases">
        <title>Lentzea sokolovensis, sp. nov., Lentzea kristufkii, sp. nov., and Lentzea miocenensis, sp. nov., rare actinobacteria from Sokolov Coal Basin, Miocene lacustrine sediment, Czech Republic.</title>
        <authorList>
            <person name="Lara A."/>
            <person name="Kotroba L."/>
            <person name="Nouioui I."/>
            <person name="Neumann-Schaal M."/>
            <person name="Mast Y."/>
            <person name="Chronakova A."/>
        </authorList>
    </citation>
    <scope>NUCLEOTIDE SEQUENCE [LARGE SCALE GENOMIC DNA]</scope>
    <source>
        <strain evidence="1 2">BCCO 10_0798</strain>
    </source>
</reference>